<accession>A0A8H2E5L2</accession>
<sequence length="97" mass="10487">MSSHCRLPSVHDSTVDLCSSTCNAKAHQDGVDAYPCPYNGALQLRRQWGTEISPIVAIRYIALGKMKVKARSGAGNDQQKKKKSWDRSSDIGGGGSH</sequence>
<dbReference type="Proteomes" id="UP000297595">
    <property type="component" value="Unassembled WGS sequence"/>
</dbReference>
<protein>
    <submittedName>
        <fullName evidence="2">Uncharacterized protein</fullName>
    </submittedName>
</protein>
<name>A0A8H2E5L2_ORBOL</name>
<comment type="caution">
    <text evidence="2">The sequence shown here is derived from an EMBL/GenBank/DDBJ whole genome shotgun (WGS) entry which is preliminary data.</text>
</comment>
<feature type="region of interest" description="Disordered" evidence="1">
    <location>
        <begin position="70"/>
        <end position="97"/>
    </location>
</feature>
<evidence type="ECO:0000313" key="2">
    <source>
        <dbReference type="EMBL" id="TGJ72935.1"/>
    </source>
</evidence>
<organism evidence="2 3">
    <name type="scientific">Orbilia oligospora</name>
    <name type="common">Nematode-trapping fungus</name>
    <name type="synonym">Arthrobotrys oligospora</name>
    <dbReference type="NCBI Taxonomy" id="2813651"/>
    <lineage>
        <taxon>Eukaryota</taxon>
        <taxon>Fungi</taxon>
        <taxon>Dikarya</taxon>
        <taxon>Ascomycota</taxon>
        <taxon>Pezizomycotina</taxon>
        <taxon>Orbiliomycetes</taxon>
        <taxon>Orbiliales</taxon>
        <taxon>Orbiliaceae</taxon>
        <taxon>Orbilia</taxon>
    </lineage>
</organism>
<proteinExistence type="predicted"/>
<reference evidence="2 3" key="1">
    <citation type="submission" date="2019-03" db="EMBL/GenBank/DDBJ databases">
        <title>Nematode-trapping fungi genome.</title>
        <authorList>
            <person name="Vidal-Diez De Ulzurrun G."/>
        </authorList>
    </citation>
    <scope>NUCLEOTIDE SEQUENCE [LARGE SCALE GENOMIC DNA]</scope>
    <source>
        <strain evidence="2 3">TWF154</strain>
    </source>
</reference>
<dbReference type="EMBL" id="SOZJ01000001">
    <property type="protein sequence ID" value="TGJ72935.1"/>
    <property type="molecule type" value="Genomic_DNA"/>
</dbReference>
<dbReference type="AlphaFoldDB" id="A0A8H2E5L2"/>
<gene>
    <name evidence="2" type="ORF">EYR41_000059</name>
</gene>
<evidence type="ECO:0000256" key="1">
    <source>
        <dbReference type="SAM" id="MobiDB-lite"/>
    </source>
</evidence>
<evidence type="ECO:0000313" key="3">
    <source>
        <dbReference type="Proteomes" id="UP000297595"/>
    </source>
</evidence>